<evidence type="ECO:0000313" key="2">
    <source>
        <dbReference type="Proteomes" id="UP001055072"/>
    </source>
</evidence>
<name>A0ACB8UFR9_9APHY</name>
<gene>
    <name evidence="1" type="ORF">BDY19DRAFT_989795</name>
</gene>
<protein>
    <submittedName>
        <fullName evidence="1">Uncharacterized protein</fullName>
    </submittedName>
</protein>
<organism evidence="1 2">
    <name type="scientific">Irpex rosettiformis</name>
    <dbReference type="NCBI Taxonomy" id="378272"/>
    <lineage>
        <taxon>Eukaryota</taxon>
        <taxon>Fungi</taxon>
        <taxon>Dikarya</taxon>
        <taxon>Basidiomycota</taxon>
        <taxon>Agaricomycotina</taxon>
        <taxon>Agaricomycetes</taxon>
        <taxon>Polyporales</taxon>
        <taxon>Irpicaceae</taxon>
        <taxon>Irpex</taxon>
    </lineage>
</organism>
<accession>A0ACB8UFR9</accession>
<reference evidence="1" key="1">
    <citation type="journal article" date="2021" name="Environ. Microbiol.">
        <title>Gene family expansions and transcriptome signatures uncover fungal adaptations to wood decay.</title>
        <authorList>
            <person name="Hage H."/>
            <person name="Miyauchi S."/>
            <person name="Viragh M."/>
            <person name="Drula E."/>
            <person name="Min B."/>
            <person name="Chaduli D."/>
            <person name="Navarro D."/>
            <person name="Favel A."/>
            <person name="Norest M."/>
            <person name="Lesage-Meessen L."/>
            <person name="Balint B."/>
            <person name="Merenyi Z."/>
            <person name="de Eugenio L."/>
            <person name="Morin E."/>
            <person name="Martinez A.T."/>
            <person name="Baldrian P."/>
            <person name="Stursova M."/>
            <person name="Martinez M.J."/>
            <person name="Novotny C."/>
            <person name="Magnuson J.K."/>
            <person name="Spatafora J.W."/>
            <person name="Maurice S."/>
            <person name="Pangilinan J."/>
            <person name="Andreopoulos W."/>
            <person name="LaButti K."/>
            <person name="Hundley H."/>
            <person name="Na H."/>
            <person name="Kuo A."/>
            <person name="Barry K."/>
            <person name="Lipzen A."/>
            <person name="Henrissat B."/>
            <person name="Riley R."/>
            <person name="Ahrendt S."/>
            <person name="Nagy L.G."/>
            <person name="Grigoriev I.V."/>
            <person name="Martin F."/>
            <person name="Rosso M.N."/>
        </authorList>
    </citation>
    <scope>NUCLEOTIDE SEQUENCE</scope>
    <source>
        <strain evidence="1">CBS 384.51</strain>
    </source>
</reference>
<proteinExistence type="predicted"/>
<evidence type="ECO:0000313" key="1">
    <source>
        <dbReference type="EMBL" id="KAI0093125.1"/>
    </source>
</evidence>
<sequence>MESHASSSTSAHPPSDYDLGDADVHEDEEPMVDPATGQKILRPRNAWILYRKTRLDDVPLLPDGSKLPMAKASSVISHWWKTETKEVRRKFELMAAAEKAEHKRRYPDYKYKPRTPHQIALAKEKKKVEKKMQAAKDKSKKAKPVESAPPPLTSMAHTSYIEAALANQLVVARQIIVKHGPRGPSPSMSFSSTPADTPSPLSLSDFEQGSSSTTTTSHQTPSPNDMLGLSLAPPSFNFSDQKSSLRAPRHIPARIPPRQRAKRHVSGINTTSGSRVPSSSSLVMLSPATSTPTSLSPLAWPPTSQYPSPQSGDEPLSSELVPRNGNELYWGDEPSGSNPTEGGSVSIDLDFNPASSGDIFGDMEYFHSMGLSIPERNEGVFEVSAAPFLGGVPEQIDVNLMNYEVSDQERERFESILNDFDFSAFQPANDATVDQTIPEQLSLSNGSVWEQWNAEQQQQPSPPQETSNMDGYTTHAPSRPQEQSMSPQYHASKYEEQQPAPLLIDIHQSQETVVQQENVPQGMPTMPFSPEVLADPEFQAMFAGYLERKQKQNNQPSSSTAQYTPPERAEEIHHPHPHCTQASIQHHQQYQEQYTSQLTQQMQCDASGFGEEQQHHMHTQSIHDVHTIETPIHTPPTQANRWVPPPGAMHAGTRRVAGSWRPPPSIQQETWSAPQSPVECAPGSRLPSWAGVPN</sequence>
<keyword evidence="2" id="KW-1185">Reference proteome</keyword>
<dbReference type="Proteomes" id="UP001055072">
    <property type="component" value="Unassembled WGS sequence"/>
</dbReference>
<comment type="caution">
    <text evidence="1">The sequence shown here is derived from an EMBL/GenBank/DDBJ whole genome shotgun (WGS) entry which is preliminary data.</text>
</comment>
<dbReference type="EMBL" id="MU274902">
    <property type="protein sequence ID" value="KAI0093125.1"/>
    <property type="molecule type" value="Genomic_DNA"/>
</dbReference>